<evidence type="ECO:0000256" key="5">
    <source>
        <dbReference type="HAMAP-Rule" id="MF_00378"/>
    </source>
</evidence>
<gene>
    <name evidence="5" type="primary">xseA</name>
    <name evidence="9" type="ORF">A2024_00830</name>
</gene>
<dbReference type="GO" id="GO:0003676">
    <property type="term" value="F:nucleic acid binding"/>
    <property type="evidence" value="ECO:0007669"/>
    <property type="project" value="InterPro"/>
</dbReference>
<keyword evidence="2 5" id="KW-0540">Nuclease</keyword>
<evidence type="ECO:0000313" key="9">
    <source>
        <dbReference type="EMBL" id="OGF08807.1"/>
    </source>
</evidence>
<dbReference type="GO" id="GO:0009318">
    <property type="term" value="C:exodeoxyribonuclease VII complex"/>
    <property type="evidence" value="ECO:0007669"/>
    <property type="project" value="UniProtKB-UniRule"/>
</dbReference>
<dbReference type="PANTHER" id="PTHR30008:SF0">
    <property type="entry name" value="EXODEOXYRIBONUCLEASE 7 LARGE SUBUNIT"/>
    <property type="match status" value="1"/>
</dbReference>
<dbReference type="NCBIfam" id="TIGR00237">
    <property type="entry name" value="xseA"/>
    <property type="match status" value="1"/>
</dbReference>
<dbReference type="CDD" id="cd04489">
    <property type="entry name" value="ExoVII_LU_OBF"/>
    <property type="match status" value="1"/>
</dbReference>
<proteinExistence type="inferred from homology"/>
<dbReference type="GO" id="GO:0006308">
    <property type="term" value="P:DNA catabolic process"/>
    <property type="evidence" value="ECO:0007669"/>
    <property type="project" value="UniProtKB-UniRule"/>
</dbReference>
<dbReference type="InterPro" id="IPR025824">
    <property type="entry name" value="OB-fold_nuc-bd_dom"/>
</dbReference>
<comment type="caution">
    <text evidence="9">The sequence shown here is derived from an EMBL/GenBank/DDBJ whole genome shotgun (WGS) entry which is preliminary data.</text>
</comment>
<feature type="domain" description="Exonuclease VII large subunit C-terminal" evidence="7">
    <location>
        <begin position="125"/>
        <end position="341"/>
    </location>
</feature>
<evidence type="ECO:0000256" key="4">
    <source>
        <dbReference type="ARBA" id="ARBA00022839"/>
    </source>
</evidence>
<feature type="domain" description="OB-fold nucleic acid binding" evidence="8">
    <location>
        <begin position="9"/>
        <end position="101"/>
    </location>
</feature>
<comment type="catalytic activity">
    <reaction evidence="5 6">
        <text>Exonucleolytic cleavage in either 5'- to 3'- or 3'- to 5'-direction to yield nucleoside 5'-phosphates.</text>
        <dbReference type="EC" id="3.1.11.6"/>
    </reaction>
</comment>
<protein>
    <recommendedName>
        <fullName evidence="5">Exodeoxyribonuclease 7 large subunit</fullName>
        <ecNumber evidence="5">3.1.11.6</ecNumber>
    </recommendedName>
    <alternativeName>
        <fullName evidence="5">Exodeoxyribonuclease VII large subunit</fullName>
        <shortName evidence="5">Exonuclease VII large subunit</shortName>
    </alternativeName>
</protein>
<dbReference type="Pfam" id="PF13742">
    <property type="entry name" value="tRNA_anti_2"/>
    <property type="match status" value="1"/>
</dbReference>
<comment type="subcellular location">
    <subcellularLocation>
        <location evidence="5 6">Cytoplasm</location>
    </subcellularLocation>
</comment>
<reference evidence="9 10" key="1">
    <citation type="journal article" date="2016" name="Nat. Commun.">
        <title>Thousands of microbial genomes shed light on interconnected biogeochemical processes in an aquifer system.</title>
        <authorList>
            <person name="Anantharaman K."/>
            <person name="Brown C.T."/>
            <person name="Hug L.A."/>
            <person name="Sharon I."/>
            <person name="Castelle C.J."/>
            <person name="Probst A.J."/>
            <person name="Thomas B.C."/>
            <person name="Singh A."/>
            <person name="Wilkins M.J."/>
            <person name="Karaoz U."/>
            <person name="Brodie E.L."/>
            <person name="Williams K.H."/>
            <person name="Hubbard S.S."/>
            <person name="Banfield J.F."/>
        </authorList>
    </citation>
    <scope>NUCLEOTIDE SEQUENCE [LARGE SCALE GENOMIC DNA]</scope>
</reference>
<comment type="function">
    <text evidence="5">Bidirectionally degrades single-stranded DNA into large acid-insoluble oligonucleotides, which are then degraded further into small acid-soluble oligonucleotides.</text>
</comment>
<dbReference type="EMBL" id="MFFM01000046">
    <property type="protein sequence ID" value="OGF08807.1"/>
    <property type="molecule type" value="Genomic_DNA"/>
</dbReference>
<accession>A0A1F5R2X1</accession>
<evidence type="ECO:0000256" key="3">
    <source>
        <dbReference type="ARBA" id="ARBA00022801"/>
    </source>
</evidence>
<keyword evidence="3 5" id="KW-0378">Hydrolase</keyword>
<sequence>MPDDKRIILSVTQLTGEIKRVLENSFPRLWVQGEISNLTVHSSGHLYFSLKDAGSQVRCVMFRSYAKDLMLMPQDGMQVVVQGDVTVFDRAGQYQLSVQQLQVAGYGELAQAFERLKKKLAEEGLFDAEFKQELPAYPRTIGIVTSPTGAALRDMVKVARRRWPGIELILCPVPVQGVGAAEKIARAVEDLNQYGKIDLLIVGRGGGSAEDLWAFNEEILARAIFNSRIPVISAVGHEVDFTISDLVADLRAPTPSAAAELALPDIREVRSDLVDSARRISSSMNDLLDEAGSRLTSIQRSYGLNRLQDMLSQKSQQLDWAGTALNNKITDRVSSYDNRLQGQALALKALDPKNTLKRGYSICRDQNGRVVVSSKTLDKGKLITAEFHAGKAQMTVEETIP</sequence>
<dbReference type="Pfam" id="PF02601">
    <property type="entry name" value="Exonuc_VII_L"/>
    <property type="match status" value="1"/>
</dbReference>
<keyword evidence="4 5" id="KW-0269">Exonuclease</keyword>
<dbReference type="HAMAP" id="MF_00378">
    <property type="entry name" value="Exonuc_7_L"/>
    <property type="match status" value="1"/>
</dbReference>
<organism evidence="9 10">
    <name type="scientific">Candidatus Edwardsbacteria bacterium GWF2_54_11</name>
    <dbReference type="NCBI Taxonomy" id="1817851"/>
    <lineage>
        <taxon>Bacteria</taxon>
        <taxon>Candidatus Edwardsiibacteriota</taxon>
    </lineage>
</organism>
<evidence type="ECO:0000259" key="7">
    <source>
        <dbReference type="Pfam" id="PF02601"/>
    </source>
</evidence>
<keyword evidence="1 5" id="KW-0963">Cytoplasm</keyword>
<evidence type="ECO:0000259" key="8">
    <source>
        <dbReference type="Pfam" id="PF13742"/>
    </source>
</evidence>
<dbReference type="AlphaFoldDB" id="A0A1F5R2X1"/>
<dbReference type="Proteomes" id="UP000177230">
    <property type="component" value="Unassembled WGS sequence"/>
</dbReference>
<evidence type="ECO:0000256" key="1">
    <source>
        <dbReference type="ARBA" id="ARBA00022490"/>
    </source>
</evidence>
<evidence type="ECO:0000313" key="10">
    <source>
        <dbReference type="Proteomes" id="UP000177230"/>
    </source>
</evidence>
<comment type="subunit">
    <text evidence="5">Heterooligomer composed of large and small subunits.</text>
</comment>
<dbReference type="GO" id="GO:0005737">
    <property type="term" value="C:cytoplasm"/>
    <property type="evidence" value="ECO:0007669"/>
    <property type="project" value="UniProtKB-SubCell"/>
</dbReference>
<evidence type="ECO:0000256" key="6">
    <source>
        <dbReference type="RuleBase" id="RU004355"/>
    </source>
</evidence>
<dbReference type="InterPro" id="IPR020579">
    <property type="entry name" value="Exonuc_VII_lsu_C"/>
</dbReference>
<dbReference type="EC" id="3.1.11.6" evidence="5"/>
<comment type="similarity">
    <text evidence="5 6">Belongs to the XseA family.</text>
</comment>
<dbReference type="InterPro" id="IPR003753">
    <property type="entry name" value="Exonuc_VII_L"/>
</dbReference>
<dbReference type="PANTHER" id="PTHR30008">
    <property type="entry name" value="EXODEOXYRIBONUCLEASE 7 LARGE SUBUNIT"/>
    <property type="match status" value="1"/>
</dbReference>
<name>A0A1F5R2X1_9BACT</name>
<dbReference type="GO" id="GO:0008855">
    <property type="term" value="F:exodeoxyribonuclease VII activity"/>
    <property type="evidence" value="ECO:0007669"/>
    <property type="project" value="UniProtKB-UniRule"/>
</dbReference>
<evidence type="ECO:0000256" key="2">
    <source>
        <dbReference type="ARBA" id="ARBA00022722"/>
    </source>
</evidence>